<dbReference type="Pfam" id="PF04075">
    <property type="entry name" value="F420H2_quin_red"/>
    <property type="match status" value="1"/>
</dbReference>
<dbReference type="GO" id="GO:0016491">
    <property type="term" value="F:oxidoreductase activity"/>
    <property type="evidence" value="ECO:0007669"/>
    <property type="project" value="InterPro"/>
</dbReference>
<dbReference type="EMBL" id="SJKA01000021">
    <property type="protein sequence ID" value="TCC20663.1"/>
    <property type="molecule type" value="Genomic_DNA"/>
</dbReference>
<reference evidence="1 2" key="1">
    <citation type="submission" date="2019-02" db="EMBL/GenBank/DDBJ databases">
        <title>Kribbella capetownensis sp. nov. and Kribbella speibonae sp. nov., isolated from soil.</title>
        <authorList>
            <person name="Curtis S.M."/>
            <person name="Norton I."/>
            <person name="Everest G.J."/>
            <person name="Meyers P.R."/>
        </authorList>
    </citation>
    <scope>NUCLEOTIDE SEQUENCE [LARGE SCALE GENOMIC DNA]</scope>
    <source>
        <strain evidence="1 2">DSM 27082</strain>
    </source>
</reference>
<dbReference type="OrthoDB" id="5186446at2"/>
<proteinExistence type="predicted"/>
<name>A0A4R0I6P3_9ACTN</name>
<sequence>MYRGGRPNRLARVLNRIGAVQYAYRIAAPKQAVTLEVVGRRTGRTISFPLVLTRYDGERYLVCMLGDHTNWVRNVRAAGGRAVLRAGHRETVRLVEVEPAARAAILQRYLELAPGARAHLPVDRTAPLTEFERIAADYPVFRVTPDQ</sequence>
<gene>
    <name evidence="1" type="ORF">E0H50_36730</name>
</gene>
<dbReference type="AlphaFoldDB" id="A0A4R0I6P3"/>
<comment type="caution">
    <text evidence="1">The sequence shown here is derived from an EMBL/GenBank/DDBJ whole genome shotgun (WGS) entry which is preliminary data.</text>
</comment>
<dbReference type="Proteomes" id="UP000292695">
    <property type="component" value="Unassembled WGS sequence"/>
</dbReference>
<organism evidence="1 2">
    <name type="scientific">Kribbella sindirgiensis</name>
    <dbReference type="NCBI Taxonomy" id="1124744"/>
    <lineage>
        <taxon>Bacteria</taxon>
        <taxon>Bacillati</taxon>
        <taxon>Actinomycetota</taxon>
        <taxon>Actinomycetes</taxon>
        <taxon>Propionibacteriales</taxon>
        <taxon>Kribbellaceae</taxon>
        <taxon>Kribbella</taxon>
    </lineage>
</organism>
<evidence type="ECO:0000313" key="1">
    <source>
        <dbReference type="EMBL" id="TCC20663.1"/>
    </source>
</evidence>
<dbReference type="InterPro" id="IPR012349">
    <property type="entry name" value="Split_barrel_FMN-bd"/>
</dbReference>
<evidence type="ECO:0000313" key="2">
    <source>
        <dbReference type="Proteomes" id="UP000292695"/>
    </source>
</evidence>
<accession>A0A4R0I6P3</accession>
<protein>
    <submittedName>
        <fullName evidence="1">Nitroreductase family deazaflavin-dependent oxidoreductase</fullName>
    </submittedName>
</protein>
<dbReference type="Gene3D" id="2.30.110.10">
    <property type="entry name" value="Electron Transport, Fmn-binding Protein, Chain A"/>
    <property type="match status" value="1"/>
</dbReference>
<dbReference type="InterPro" id="IPR004378">
    <property type="entry name" value="F420H2_quin_Rdtase"/>
</dbReference>
<keyword evidence="2" id="KW-1185">Reference proteome</keyword>
<dbReference type="NCBIfam" id="TIGR00026">
    <property type="entry name" value="hi_GC_TIGR00026"/>
    <property type="match status" value="1"/>
</dbReference>